<dbReference type="InterPro" id="IPR007560">
    <property type="entry name" value="Restrct_endonuc_IV_Mrr"/>
</dbReference>
<feature type="domain" description="Restriction endonuclease type IV Mrr" evidence="1">
    <location>
        <begin position="33"/>
        <end position="67"/>
    </location>
</feature>
<sequence length="101" mass="11683">MFIIIFSVYIIIKANVESRQPKLYNVSAELSKIDQMDGLAFENWCAKLFRDMGFKNVQTTKASGDYGDRFFSLHCLMNELYASGIFLRLISSTCFSWILFI</sequence>
<dbReference type="EMBL" id="KC246877">
    <property type="protein sequence ID" value="AHF26366.1"/>
    <property type="molecule type" value="Genomic_DNA"/>
</dbReference>
<evidence type="ECO:0000313" key="2">
    <source>
        <dbReference type="EMBL" id="AHF26366.1"/>
    </source>
</evidence>
<protein>
    <recommendedName>
        <fullName evidence="1">Restriction endonuclease type IV Mrr domain-containing protein</fullName>
    </recommendedName>
</protein>
<dbReference type="Pfam" id="PF04471">
    <property type="entry name" value="Mrr_cat"/>
    <property type="match status" value="1"/>
</dbReference>
<dbReference type="Gene3D" id="3.40.1350.10">
    <property type="match status" value="1"/>
</dbReference>
<proteinExistence type="predicted"/>
<dbReference type="AlphaFoldDB" id="W0FN64"/>
<reference evidence="2" key="1">
    <citation type="journal article" date="2013" name="PLoS ONE">
        <title>Metagenomic insights into the carbohydrate-active enzymes carried by the microorganisms adhering to solid digesta in the rumen of cows.</title>
        <authorList>
            <person name="Wang L."/>
            <person name="Hatem A."/>
            <person name="Catalyurek U.V."/>
            <person name="Morrison M."/>
            <person name="Yu Z."/>
        </authorList>
    </citation>
    <scope>NUCLEOTIDE SEQUENCE</scope>
</reference>
<dbReference type="GO" id="GO:0009307">
    <property type="term" value="P:DNA restriction-modification system"/>
    <property type="evidence" value="ECO:0007669"/>
    <property type="project" value="InterPro"/>
</dbReference>
<name>W0FN64_9BACT</name>
<organism evidence="2">
    <name type="scientific">uncultured bacterium Contig1771_n_1784_cl</name>
    <dbReference type="NCBI Taxonomy" id="1393511"/>
    <lineage>
        <taxon>Bacteria</taxon>
        <taxon>environmental samples</taxon>
    </lineage>
</organism>
<accession>W0FN64</accession>
<dbReference type="GO" id="GO:0004519">
    <property type="term" value="F:endonuclease activity"/>
    <property type="evidence" value="ECO:0007669"/>
    <property type="project" value="InterPro"/>
</dbReference>
<evidence type="ECO:0000259" key="1">
    <source>
        <dbReference type="Pfam" id="PF04471"/>
    </source>
</evidence>
<dbReference type="GO" id="GO:0003677">
    <property type="term" value="F:DNA binding"/>
    <property type="evidence" value="ECO:0007669"/>
    <property type="project" value="InterPro"/>
</dbReference>
<dbReference type="InterPro" id="IPR011856">
    <property type="entry name" value="tRNA_endonuc-like_dom_sf"/>
</dbReference>